<accession>A0AAE3Q9Q2</accession>
<dbReference type="SUPFAM" id="SSF52540">
    <property type="entry name" value="P-loop containing nucleoside triphosphate hydrolases"/>
    <property type="match status" value="1"/>
</dbReference>
<evidence type="ECO:0000259" key="7">
    <source>
        <dbReference type="PROSITE" id="PS50893"/>
    </source>
</evidence>
<proteinExistence type="inferred from homology"/>
<comment type="similarity">
    <text evidence="1">Belongs to the ABC transporter superfamily.</text>
</comment>
<dbReference type="InterPro" id="IPR017871">
    <property type="entry name" value="ABC_transporter-like_CS"/>
</dbReference>
<evidence type="ECO:0000256" key="5">
    <source>
        <dbReference type="ARBA" id="ARBA00022967"/>
    </source>
</evidence>
<evidence type="ECO:0000256" key="4">
    <source>
        <dbReference type="ARBA" id="ARBA00022840"/>
    </source>
</evidence>
<dbReference type="EMBL" id="JALDYZ010000001">
    <property type="protein sequence ID" value="MDI7920851.1"/>
    <property type="molecule type" value="Genomic_DNA"/>
</dbReference>
<evidence type="ECO:0000256" key="6">
    <source>
        <dbReference type="ARBA" id="ARBA00037066"/>
    </source>
</evidence>
<evidence type="ECO:0000313" key="8">
    <source>
        <dbReference type="EMBL" id="MDI7920851.1"/>
    </source>
</evidence>
<evidence type="ECO:0000256" key="1">
    <source>
        <dbReference type="ARBA" id="ARBA00005417"/>
    </source>
</evidence>
<sequence>MIEVSNLVIRLGGRTVVDDVTFTARPGELTAIAGPNGSGKTTTMKAVSGELRHGGSVRINGHEVSTLAPWQLSTMRGVLPQASVISFPFTVHEVVAMGLTSGTNKRPEQAARMAAEALAAVDLAGFAGRFYQELSGGEQQRVQLARVLCQIPEPVSDGAPCWLLLDEPVSSLDISHQLTIMRLARDFCRRGGGVIAVMHDLNLTALFADQMILLKAGRLASAGSPREVMTDNQMCDVFGCRLRVNTVPSDDTPFVLAHSAV</sequence>
<name>A0AAE3Q9Q2_9HYPH</name>
<evidence type="ECO:0000256" key="3">
    <source>
        <dbReference type="ARBA" id="ARBA00022741"/>
    </source>
</evidence>
<evidence type="ECO:0000313" key="9">
    <source>
        <dbReference type="Proteomes" id="UP001161580"/>
    </source>
</evidence>
<keyword evidence="4 8" id="KW-0067">ATP-binding</keyword>
<gene>
    <name evidence="8" type="ORF">MRS75_01990</name>
</gene>
<feature type="domain" description="ABC transporter" evidence="7">
    <location>
        <begin position="2"/>
        <end position="241"/>
    </location>
</feature>
<dbReference type="GO" id="GO:0005524">
    <property type="term" value="F:ATP binding"/>
    <property type="evidence" value="ECO:0007669"/>
    <property type="project" value="UniProtKB-KW"/>
</dbReference>
<keyword evidence="5" id="KW-1278">Translocase</keyword>
<reference evidence="8" key="1">
    <citation type="submission" date="2022-03" db="EMBL/GenBank/DDBJ databases">
        <title>Fererhizobium litorale gen. nov., sp. nov., isolated from sandy sediments of the Sea of Japan seashore.</title>
        <authorList>
            <person name="Romanenko L."/>
            <person name="Kurilenko V."/>
            <person name="Otstavnykh N."/>
            <person name="Svetashev V."/>
            <person name="Tekutyeva L."/>
            <person name="Isaeva M."/>
            <person name="Mikhailov V."/>
        </authorList>
    </citation>
    <scope>NUCLEOTIDE SEQUENCE</scope>
    <source>
        <strain evidence="8">KMM 9576</strain>
    </source>
</reference>
<keyword evidence="9" id="KW-1185">Reference proteome</keyword>
<dbReference type="InterPro" id="IPR027417">
    <property type="entry name" value="P-loop_NTPase"/>
</dbReference>
<dbReference type="NCBIfam" id="NF010068">
    <property type="entry name" value="PRK13548.1"/>
    <property type="match status" value="1"/>
</dbReference>
<dbReference type="GO" id="GO:0016887">
    <property type="term" value="F:ATP hydrolysis activity"/>
    <property type="evidence" value="ECO:0007669"/>
    <property type="project" value="InterPro"/>
</dbReference>
<dbReference type="RefSeq" id="WP_311785012.1">
    <property type="nucleotide sequence ID" value="NZ_JALDYY010000001.1"/>
</dbReference>
<dbReference type="InterPro" id="IPR003593">
    <property type="entry name" value="AAA+_ATPase"/>
</dbReference>
<comment type="function">
    <text evidence="6">Part of the ABC transporter complex HmuTUV involved in hemin import. Responsible for energy coupling to the transport system.</text>
</comment>
<keyword evidence="3" id="KW-0547">Nucleotide-binding</keyword>
<dbReference type="Gene3D" id="3.40.50.300">
    <property type="entry name" value="P-loop containing nucleotide triphosphate hydrolases"/>
    <property type="match status" value="1"/>
</dbReference>
<dbReference type="PANTHER" id="PTHR42794:SF1">
    <property type="entry name" value="HEMIN IMPORT ATP-BINDING PROTEIN HMUV"/>
    <property type="match status" value="1"/>
</dbReference>
<protein>
    <submittedName>
        <fullName evidence="8">Heme ABC transporter ATP-binding protein</fullName>
    </submittedName>
</protein>
<dbReference type="AlphaFoldDB" id="A0AAE3Q9Q2"/>
<dbReference type="PANTHER" id="PTHR42794">
    <property type="entry name" value="HEMIN IMPORT ATP-BINDING PROTEIN HMUV"/>
    <property type="match status" value="1"/>
</dbReference>
<dbReference type="SMART" id="SM00382">
    <property type="entry name" value="AAA"/>
    <property type="match status" value="1"/>
</dbReference>
<organism evidence="8 9">
    <name type="scientific">Ferirhizobium litorale</name>
    <dbReference type="NCBI Taxonomy" id="2927786"/>
    <lineage>
        <taxon>Bacteria</taxon>
        <taxon>Pseudomonadati</taxon>
        <taxon>Pseudomonadota</taxon>
        <taxon>Alphaproteobacteria</taxon>
        <taxon>Hyphomicrobiales</taxon>
        <taxon>Rhizobiaceae</taxon>
        <taxon>Ferirhizobium</taxon>
    </lineage>
</organism>
<dbReference type="Proteomes" id="UP001161580">
    <property type="component" value="Unassembled WGS sequence"/>
</dbReference>
<comment type="caution">
    <text evidence="8">The sequence shown here is derived from an EMBL/GenBank/DDBJ whole genome shotgun (WGS) entry which is preliminary data.</text>
</comment>
<evidence type="ECO:0000256" key="2">
    <source>
        <dbReference type="ARBA" id="ARBA00022448"/>
    </source>
</evidence>
<dbReference type="CDD" id="cd03214">
    <property type="entry name" value="ABC_Iron-Siderophores_B12_Hemin"/>
    <property type="match status" value="1"/>
</dbReference>
<dbReference type="Pfam" id="PF00005">
    <property type="entry name" value="ABC_tran"/>
    <property type="match status" value="1"/>
</dbReference>
<dbReference type="PROSITE" id="PS00211">
    <property type="entry name" value="ABC_TRANSPORTER_1"/>
    <property type="match status" value="1"/>
</dbReference>
<dbReference type="PROSITE" id="PS50893">
    <property type="entry name" value="ABC_TRANSPORTER_2"/>
    <property type="match status" value="1"/>
</dbReference>
<keyword evidence="2" id="KW-0813">Transport</keyword>
<dbReference type="InterPro" id="IPR003439">
    <property type="entry name" value="ABC_transporter-like_ATP-bd"/>
</dbReference>